<dbReference type="HOGENOM" id="CLU_033082_2_0_1"/>
<dbReference type="SMART" id="SM00225">
    <property type="entry name" value="BTB"/>
    <property type="match status" value="1"/>
</dbReference>
<reference evidence="4" key="2">
    <citation type="submission" date="2015-01" db="EMBL/GenBank/DDBJ databases">
        <title>Evolutionary Origins and Diversification of the Mycorrhizal Mutualists.</title>
        <authorList>
            <consortium name="DOE Joint Genome Institute"/>
            <consortium name="Mycorrhizal Genomics Consortium"/>
            <person name="Kohler A."/>
            <person name="Kuo A."/>
            <person name="Nagy L.G."/>
            <person name="Floudas D."/>
            <person name="Copeland A."/>
            <person name="Barry K.W."/>
            <person name="Cichocki N."/>
            <person name="Veneault-Fourrey C."/>
            <person name="LaButti K."/>
            <person name="Lindquist E.A."/>
            <person name="Lipzen A."/>
            <person name="Lundell T."/>
            <person name="Morin E."/>
            <person name="Murat C."/>
            <person name="Riley R."/>
            <person name="Ohm R."/>
            <person name="Sun H."/>
            <person name="Tunlid A."/>
            <person name="Henrissat B."/>
            <person name="Grigoriev I.V."/>
            <person name="Hibbett D.S."/>
            <person name="Martin F."/>
        </authorList>
    </citation>
    <scope>NUCLEOTIDE SEQUENCE [LARGE SCALE GENOMIC DNA]</scope>
    <source>
        <strain evidence="4">MUT 4182</strain>
    </source>
</reference>
<dbReference type="CDD" id="cd18186">
    <property type="entry name" value="BTB_POZ_ZBTB_KLHL-like"/>
    <property type="match status" value="1"/>
</dbReference>
<dbReference type="OrthoDB" id="3218112at2759"/>
<organism evidence="3 4">
    <name type="scientific">Tulasnella calospora MUT 4182</name>
    <dbReference type="NCBI Taxonomy" id="1051891"/>
    <lineage>
        <taxon>Eukaryota</taxon>
        <taxon>Fungi</taxon>
        <taxon>Dikarya</taxon>
        <taxon>Basidiomycota</taxon>
        <taxon>Agaricomycotina</taxon>
        <taxon>Agaricomycetes</taxon>
        <taxon>Cantharellales</taxon>
        <taxon>Tulasnellaceae</taxon>
        <taxon>Tulasnella</taxon>
    </lineage>
</organism>
<gene>
    <name evidence="3" type="ORF">M407DRAFT_34741</name>
</gene>
<sequence length="343" mass="39106">MSSTTKKKGAKSPSSTSTAFESTSNSRDLSSDPLVIKSRLYRKHKHHWYDEGNIAFLVENTAFRLHGSVLSRKSSVMADLLSIPNPSPSNPLDKSDDRDIIIDGVPFVVLHDKAKDFSHVLDFIYPKTLPGAQTEHLGVHDLMGMVRLAEKYHIQDVQEWAVSKLGKEFLLQKGHRSFARALKDEKRYADHEFCVQVIQFARRCSLPQFLPLAFYALATKDWSARPGAAICLQKLSLDDQCRIHEGRAALTREVLIRAWTMPENHGAVVKCSSWSCKRIGPTLWKDAMERWENLMLHPLEELESRLSHLHASLCAGCMTEIHRRTREFRDDLVRLLANFFTLD</sequence>
<dbReference type="AlphaFoldDB" id="A0A0C3PMS8"/>
<dbReference type="Proteomes" id="UP000054248">
    <property type="component" value="Unassembled WGS sequence"/>
</dbReference>
<name>A0A0C3PMS8_9AGAM</name>
<proteinExistence type="predicted"/>
<dbReference type="PROSITE" id="PS50097">
    <property type="entry name" value="BTB"/>
    <property type="match status" value="1"/>
</dbReference>
<reference evidence="3 4" key="1">
    <citation type="submission" date="2014-04" db="EMBL/GenBank/DDBJ databases">
        <authorList>
            <consortium name="DOE Joint Genome Institute"/>
            <person name="Kuo A."/>
            <person name="Girlanda M."/>
            <person name="Perotto S."/>
            <person name="Kohler A."/>
            <person name="Nagy L.G."/>
            <person name="Floudas D."/>
            <person name="Copeland A."/>
            <person name="Barry K.W."/>
            <person name="Cichocki N."/>
            <person name="Veneault-Fourrey C."/>
            <person name="LaButti K."/>
            <person name="Lindquist E.A."/>
            <person name="Lipzen A."/>
            <person name="Lundell T."/>
            <person name="Morin E."/>
            <person name="Murat C."/>
            <person name="Sun H."/>
            <person name="Tunlid A."/>
            <person name="Henrissat B."/>
            <person name="Grigoriev I.V."/>
            <person name="Hibbett D.S."/>
            <person name="Martin F."/>
            <person name="Nordberg H.P."/>
            <person name="Cantor M.N."/>
            <person name="Hua S.X."/>
        </authorList>
    </citation>
    <scope>NUCLEOTIDE SEQUENCE [LARGE SCALE GENOMIC DNA]</scope>
    <source>
        <strain evidence="3 4">MUT 4182</strain>
    </source>
</reference>
<dbReference type="EMBL" id="KN823883">
    <property type="protein sequence ID" value="KIO15675.1"/>
    <property type="molecule type" value="Genomic_DNA"/>
</dbReference>
<evidence type="ECO:0000313" key="3">
    <source>
        <dbReference type="EMBL" id="KIO15675.1"/>
    </source>
</evidence>
<feature type="compositionally biased region" description="Basic residues" evidence="1">
    <location>
        <begin position="1"/>
        <end position="10"/>
    </location>
</feature>
<feature type="region of interest" description="Disordered" evidence="1">
    <location>
        <begin position="1"/>
        <end position="30"/>
    </location>
</feature>
<dbReference type="InterPro" id="IPR011333">
    <property type="entry name" value="SKP1/BTB/POZ_sf"/>
</dbReference>
<feature type="domain" description="BTB" evidence="2">
    <location>
        <begin position="52"/>
        <end position="133"/>
    </location>
</feature>
<accession>A0A0C3PMS8</accession>
<keyword evidence="4" id="KW-1185">Reference proteome</keyword>
<dbReference type="SUPFAM" id="SSF54695">
    <property type="entry name" value="POZ domain"/>
    <property type="match status" value="1"/>
</dbReference>
<dbReference type="InterPro" id="IPR000210">
    <property type="entry name" value="BTB/POZ_dom"/>
</dbReference>
<feature type="compositionally biased region" description="Polar residues" evidence="1">
    <location>
        <begin position="12"/>
        <end position="28"/>
    </location>
</feature>
<protein>
    <recommendedName>
        <fullName evidence="2">BTB domain-containing protein</fullName>
    </recommendedName>
</protein>
<evidence type="ECO:0000313" key="4">
    <source>
        <dbReference type="Proteomes" id="UP000054248"/>
    </source>
</evidence>
<dbReference type="Gene3D" id="3.30.710.10">
    <property type="entry name" value="Potassium Channel Kv1.1, Chain A"/>
    <property type="match status" value="1"/>
</dbReference>
<evidence type="ECO:0000259" key="2">
    <source>
        <dbReference type="PROSITE" id="PS50097"/>
    </source>
</evidence>
<evidence type="ECO:0000256" key="1">
    <source>
        <dbReference type="SAM" id="MobiDB-lite"/>
    </source>
</evidence>